<dbReference type="RefSeq" id="WP_338435903.1">
    <property type="nucleotide sequence ID" value="NZ_JAUYVH010000002.1"/>
</dbReference>
<sequence length="86" mass="10025">MAGKEEYDRYAEELSRRFEDFIQWAQDNWPAKATPLLPSDFNESRKELQEILGQRLQQGQEQDESTKSPPNDGSIQYVNINPAPWP</sequence>
<proteinExistence type="predicted"/>
<accession>A0ABU1BLV3</accession>
<comment type="caution">
    <text evidence="2">The sequence shown here is derived from an EMBL/GenBank/DDBJ whole genome shotgun (WGS) entry which is preliminary data.</text>
</comment>
<evidence type="ECO:0000256" key="1">
    <source>
        <dbReference type="SAM" id="MobiDB-lite"/>
    </source>
</evidence>
<evidence type="ECO:0000313" key="2">
    <source>
        <dbReference type="EMBL" id="MDQ9169983.1"/>
    </source>
</evidence>
<reference evidence="2 3" key="1">
    <citation type="submission" date="2023-08" db="EMBL/GenBank/DDBJ databases">
        <title>Oxalobacteraceae gen .nov., isolated from river sludge outside the plant.</title>
        <authorList>
            <person name="Zhao S.Y."/>
        </authorList>
    </citation>
    <scope>NUCLEOTIDE SEQUENCE [LARGE SCALE GENOMIC DNA]</scope>
    <source>
        <strain evidence="2 3">R-40</strain>
    </source>
</reference>
<gene>
    <name evidence="2" type="ORF">Q8A64_06110</name>
</gene>
<feature type="region of interest" description="Disordered" evidence="1">
    <location>
        <begin position="53"/>
        <end position="86"/>
    </location>
</feature>
<name>A0ABU1BLV3_9BURK</name>
<protein>
    <submittedName>
        <fullName evidence="2">Uncharacterized protein</fullName>
    </submittedName>
</protein>
<feature type="compositionally biased region" description="Polar residues" evidence="1">
    <location>
        <begin position="67"/>
        <end position="79"/>
    </location>
</feature>
<keyword evidence="3" id="KW-1185">Reference proteome</keyword>
<organism evidence="2 3">
    <name type="scientific">Keguizhuia sedimenti</name>
    <dbReference type="NCBI Taxonomy" id="3064264"/>
    <lineage>
        <taxon>Bacteria</taxon>
        <taxon>Pseudomonadati</taxon>
        <taxon>Pseudomonadota</taxon>
        <taxon>Betaproteobacteria</taxon>
        <taxon>Burkholderiales</taxon>
        <taxon>Oxalobacteraceae</taxon>
        <taxon>Keguizhuia</taxon>
    </lineage>
</organism>
<dbReference type="EMBL" id="JAUYVH010000002">
    <property type="protein sequence ID" value="MDQ9169983.1"/>
    <property type="molecule type" value="Genomic_DNA"/>
</dbReference>
<dbReference type="Proteomes" id="UP001225596">
    <property type="component" value="Unassembled WGS sequence"/>
</dbReference>
<evidence type="ECO:0000313" key="3">
    <source>
        <dbReference type="Proteomes" id="UP001225596"/>
    </source>
</evidence>